<feature type="domain" description="Peptidase M10 metallopeptidase" evidence="5">
    <location>
        <begin position="110"/>
        <end position="159"/>
    </location>
</feature>
<dbReference type="Pfam" id="PF00413">
    <property type="entry name" value="Peptidase_M10"/>
    <property type="match status" value="1"/>
</dbReference>
<sequence length="167" mass="17263">MAAVAAGVLCAGGGTVVMAQRQSSVAPVATWQQPVVTIDDRQAVAAAQQWNAPFLVRYGTIDPDIDVVRGVTTNDSTTGADVGGKAFPPTLDGDRITGCVILVHHRHVSDAVLAHEVGHCFGLHHSADPARLMHEVTGAPGSAVGVTDADRAALKSLYAGVKPKTRP</sequence>
<dbReference type="EMBL" id="BMEA01000001">
    <property type="protein sequence ID" value="GGB65594.1"/>
    <property type="molecule type" value="Genomic_DNA"/>
</dbReference>
<name>A0A8H9FP44_9MICO</name>
<keyword evidence="3" id="KW-0378">Hydrolase</keyword>
<comment type="caution">
    <text evidence="6">The sequence shown here is derived from an EMBL/GenBank/DDBJ whole genome shotgun (WGS) entry which is preliminary data.</text>
</comment>
<dbReference type="GO" id="GO:0006508">
    <property type="term" value="P:proteolysis"/>
    <property type="evidence" value="ECO:0007669"/>
    <property type="project" value="UniProtKB-KW"/>
</dbReference>
<reference evidence="6" key="2">
    <citation type="submission" date="2020-09" db="EMBL/GenBank/DDBJ databases">
        <authorList>
            <person name="Sun Q."/>
            <person name="Zhou Y."/>
        </authorList>
    </citation>
    <scope>NUCLEOTIDE SEQUENCE</scope>
    <source>
        <strain evidence="6">CGMCC 1.10749</strain>
    </source>
</reference>
<keyword evidence="2" id="KW-0479">Metal-binding</keyword>
<accession>A0A8H9FP44</accession>
<dbReference type="GO" id="GO:0004222">
    <property type="term" value="F:metalloendopeptidase activity"/>
    <property type="evidence" value="ECO:0007669"/>
    <property type="project" value="InterPro"/>
</dbReference>
<dbReference type="SUPFAM" id="SSF55486">
    <property type="entry name" value="Metalloproteases ('zincins'), catalytic domain"/>
    <property type="match status" value="1"/>
</dbReference>
<dbReference type="GO" id="GO:0031012">
    <property type="term" value="C:extracellular matrix"/>
    <property type="evidence" value="ECO:0007669"/>
    <property type="project" value="InterPro"/>
</dbReference>
<dbReference type="Gene3D" id="3.40.390.10">
    <property type="entry name" value="Collagenase (Catalytic Domain)"/>
    <property type="match status" value="1"/>
</dbReference>
<proteinExistence type="predicted"/>
<dbReference type="PRINTS" id="PR00138">
    <property type="entry name" value="MATRIXIN"/>
</dbReference>
<dbReference type="InterPro" id="IPR021190">
    <property type="entry name" value="Pept_M10A"/>
</dbReference>
<dbReference type="GO" id="GO:0008270">
    <property type="term" value="F:zinc ion binding"/>
    <property type="evidence" value="ECO:0007669"/>
    <property type="project" value="InterPro"/>
</dbReference>
<evidence type="ECO:0000313" key="6">
    <source>
        <dbReference type="EMBL" id="GGB65594.1"/>
    </source>
</evidence>
<protein>
    <recommendedName>
        <fullName evidence="5">Peptidase M10 metallopeptidase domain-containing protein</fullName>
    </recommendedName>
</protein>
<gene>
    <name evidence="6" type="ORF">GCM10011314_01010</name>
</gene>
<keyword evidence="4" id="KW-0862">Zinc</keyword>
<reference evidence="6" key="1">
    <citation type="journal article" date="2014" name="Int. J. Syst. Evol. Microbiol.">
        <title>Complete genome sequence of Corynebacterium casei LMG S-19264T (=DSM 44701T), isolated from a smear-ripened cheese.</title>
        <authorList>
            <consortium name="US DOE Joint Genome Institute (JGI-PGF)"/>
            <person name="Walter F."/>
            <person name="Albersmeier A."/>
            <person name="Kalinowski J."/>
            <person name="Ruckert C."/>
        </authorList>
    </citation>
    <scope>NUCLEOTIDE SEQUENCE</scope>
    <source>
        <strain evidence="6">CGMCC 1.10749</strain>
    </source>
</reference>
<dbReference type="InterPro" id="IPR001818">
    <property type="entry name" value="Pept_M10_metallopeptidase"/>
</dbReference>
<organism evidence="6 7">
    <name type="scientific">Knoellia flava</name>
    <dbReference type="NCBI Taxonomy" id="913969"/>
    <lineage>
        <taxon>Bacteria</taxon>
        <taxon>Bacillati</taxon>
        <taxon>Actinomycetota</taxon>
        <taxon>Actinomycetes</taxon>
        <taxon>Micrococcales</taxon>
        <taxon>Intrasporangiaceae</taxon>
        <taxon>Knoellia</taxon>
    </lineage>
</organism>
<keyword evidence="1" id="KW-0645">Protease</keyword>
<dbReference type="AlphaFoldDB" id="A0A8H9FP44"/>
<evidence type="ECO:0000256" key="2">
    <source>
        <dbReference type="ARBA" id="ARBA00022723"/>
    </source>
</evidence>
<evidence type="ECO:0000256" key="3">
    <source>
        <dbReference type="ARBA" id="ARBA00022801"/>
    </source>
</evidence>
<dbReference type="Proteomes" id="UP000628079">
    <property type="component" value="Unassembled WGS sequence"/>
</dbReference>
<evidence type="ECO:0000256" key="1">
    <source>
        <dbReference type="ARBA" id="ARBA00022670"/>
    </source>
</evidence>
<dbReference type="InterPro" id="IPR024079">
    <property type="entry name" value="MetalloPept_cat_dom_sf"/>
</dbReference>
<evidence type="ECO:0000259" key="5">
    <source>
        <dbReference type="Pfam" id="PF00413"/>
    </source>
</evidence>
<evidence type="ECO:0000256" key="4">
    <source>
        <dbReference type="ARBA" id="ARBA00022833"/>
    </source>
</evidence>
<evidence type="ECO:0000313" key="7">
    <source>
        <dbReference type="Proteomes" id="UP000628079"/>
    </source>
</evidence>